<keyword evidence="3" id="KW-0472">Membrane</keyword>
<organism evidence="4 5">
    <name type="scientific">Oceanispirochaeta crateris</name>
    <dbReference type="NCBI Taxonomy" id="2518645"/>
    <lineage>
        <taxon>Bacteria</taxon>
        <taxon>Pseudomonadati</taxon>
        <taxon>Spirochaetota</taxon>
        <taxon>Spirochaetia</taxon>
        <taxon>Spirochaetales</taxon>
        <taxon>Spirochaetaceae</taxon>
        <taxon>Oceanispirochaeta</taxon>
    </lineage>
</organism>
<gene>
    <name evidence="4" type="ORF">EXM22_13810</name>
</gene>
<feature type="region of interest" description="Disordered" evidence="2">
    <location>
        <begin position="703"/>
        <end position="722"/>
    </location>
</feature>
<feature type="transmembrane region" description="Helical" evidence="3">
    <location>
        <begin position="77"/>
        <end position="96"/>
    </location>
</feature>
<name>A0A5C1QMW2_9SPIO</name>
<dbReference type="Proteomes" id="UP000324209">
    <property type="component" value="Chromosome"/>
</dbReference>
<dbReference type="KEGG" id="ock:EXM22_13810"/>
<keyword evidence="3" id="KW-1133">Transmembrane helix</keyword>
<feature type="region of interest" description="Disordered" evidence="2">
    <location>
        <begin position="191"/>
        <end position="211"/>
    </location>
</feature>
<dbReference type="EMBL" id="CP036150">
    <property type="protein sequence ID" value="QEN09011.1"/>
    <property type="molecule type" value="Genomic_DNA"/>
</dbReference>
<accession>A0A5C1QMW2</accession>
<feature type="coiled-coil region" evidence="1">
    <location>
        <begin position="292"/>
        <end position="333"/>
    </location>
</feature>
<dbReference type="AlphaFoldDB" id="A0A5C1QMW2"/>
<evidence type="ECO:0000313" key="5">
    <source>
        <dbReference type="Proteomes" id="UP000324209"/>
    </source>
</evidence>
<protein>
    <submittedName>
        <fullName evidence="4">TIGR03545 family protein</fullName>
    </submittedName>
</protein>
<feature type="region of interest" description="Disordered" evidence="2">
    <location>
        <begin position="673"/>
        <end position="696"/>
    </location>
</feature>
<keyword evidence="3" id="KW-0812">Transmembrane</keyword>
<evidence type="ECO:0000256" key="2">
    <source>
        <dbReference type="SAM" id="MobiDB-lite"/>
    </source>
</evidence>
<proteinExistence type="predicted"/>
<dbReference type="NCBIfam" id="TIGR03545">
    <property type="entry name" value="TIGR03545 family protein"/>
    <property type="match status" value="1"/>
</dbReference>
<evidence type="ECO:0000313" key="4">
    <source>
        <dbReference type="EMBL" id="QEN09011.1"/>
    </source>
</evidence>
<sequence length="722" mass="82824">MGKNKTPKLFRKKFKLKKWKKLLKQIHIPSDRKMVEELFELQNDRMVIQEDISKEIQKKLKPLAKSIKKNKGMVTKWKGIILLVLTGLILIFTFFFKNMLIEKGLEMSLEKIFQADVDVITPRFSLFKGEFSIQGISVQDKDSPEKNLFETGPTSLSINIPELTRNRFRIETMILEDFQMNSSRESDILEVTPTESEGSKPMVNLTGLTDMTDDPTGQIKALIEEQKENLKTLHFIDSAERDLDEFTAKWETEFKDSREEIEEFISKYSNIRQQSLPRITNLEEGKDLITEYEGYYDEIQNKRDEIVALQKKFQQEKERLLDYKSEIEGLIQEDLAYLEGLLVLPGRNEMKDFVSDKIKEILMQRFQGYYDKAMKIMPYYEQYKENQEENAPAKVETKRLSGRTVLFPSPDSPKFLIETIDLSGGDDYSGYFSMNITGISSEPEKWPDPVRLSSQWDSDNLDMSLQGFIDLKESAQELFHFTFDSPDNPISWIDGIPELAVESTHAQLSYLGSSYPLPEEKGIVVSLDMDFSEIEIQKGDQDAIMAKVLDETIQEIQEFIVTAELHITEKGIQSIDVKSDLDNILKSRLGELLKDLPQQGVEELETVLRDMIRENLLASDKVNETLDNLNIDSLEQLNSLDDLKNQIKAVEDQAKGQTEALLKEYEDQARAEAAKLQAEADQKKKEAEAAAEAEKKKAEAEAEAKAKAEAEKLKDSIKIPGF</sequence>
<dbReference type="OrthoDB" id="366311at2"/>
<evidence type="ECO:0000256" key="3">
    <source>
        <dbReference type="SAM" id="Phobius"/>
    </source>
</evidence>
<keyword evidence="1" id="KW-0175">Coiled coil</keyword>
<dbReference type="InterPro" id="IPR019934">
    <property type="entry name" value="CHP03545"/>
</dbReference>
<reference evidence="4 5" key="1">
    <citation type="submission" date="2019-02" db="EMBL/GenBank/DDBJ databases">
        <title>Complete Genome Sequence and Methylome Analysis of free living Spirochaetas.</title>
        <authorList>
            <person name="Fomenkov A."/>
            <person name="Dubinina G."/>
            <person name="Leshcheva N."/>
            <person name="Mikheeva N."/>
            <person name="Grabovich M."/>
            <person name="Vincze T."/>
            <person name="Roberts R.J."/>
        </authorList>
    </citation>
    <scope>NUCLEOTIDE SEQUENCE [LARGE SCALE GENOMIC DNA]</scope>
    <source>
        <strain evidence="4 5">K2</strain>
    </source>
</reference>
<keyword evidence="5" id="KW-1185">Reference proteome</keyword>
<evidence type="ECO:0000256" key="1">
    <source>
        <dbReference type="SAM" id="Coils"/>
    </source>
</evidence>
<dbReference type="RefSeq" id="WP_149487087.1">
    <property type="nucleotide sequence ID" value="NZ_CP036150.1"/>
</dbReference>